<dbReference type="RefSeq" id="WP_376804446.1">
    <property type="nucleotide sequence ID" value="NZ_JBHTAC010000001.1"/>
</dbReference>
<keyword evidence="2" id="KW-1185">Reference proteome</keyword>
<evidence type="ECO:0008006" key="3">
    <source>
        <dbReference type="Google" id="ProtNLM"/>
    </source>
</evidence>
<accession>A0ABW2GM10</accession>
<protein>
    <recommendedName>
        <fullName evidence="3">5-bromo-4-chloroindolyl phosphate hydrolysis protein</fullName>
    </recommendedName>
</protein>
<comment type="caution">
    <text evidence="1">The sequence shown here is derived from an EMBL/GenBank/DDBJ whole genome shotgun (WGS) entry which is preliminary data.</text>
</comment>
<gene>
    <name evidence="1" type="ORF">ACFQO7_00485</name>
</gene>
<proteinExistence type="predicted"/>
<dbReference type="EMBL" id="JBHTAC010000001">
    <property type="protein sequence ID" value="MFC7240942.1"/>
    <property type="molecule type" value="Genomic_DNA"/>
</dbReference>
<dbReference type="Proteomes" id="UP001596392">
    <property type="component" value="Unassembled WGS sequence"/>
</dbReference>
<name>A0ABW2GM10_9ACTN</name>
<evidence type="ECO:0000313" key="2">
    <source>
        <dbReference type="Proteomes" id="UP001596392"/>
    </source>
</evidence>
<reference evidence="2" key="1">
    <citation type="journal article" date="2019" name="Int. J. Syst. Evol. Microbiol.">
        <title>The Global Catalogue of Microorganisms (GCM) 10K type strain sequencing project: providing services to taxonomists for standard genome sequencing and annotation.</title>
        <authorList>
            <consortium name="The Broad Institute Genomics Platform"/>
            <consortium name="The Broad Institute Genome Sequencing Center for Infectious Disease"/>
            <person name="Wu L."/>
            <person name="Ma J."/>
        </authorList>
    </citation>
    <scope>NUCLEOTIDE SEQUENCE [LARGE SCALE GENOMIC DNA]</scope>
    <source>
        <strain evidence="2">CGMCC 1.9106</strain>
    </source>
</reference>
<organism evidence="1 2">
    <name type="scientific">Catellatospora aurea</name>
    <dbReference type="NCBI Taxonomy" id="1337874"/>
    <lineage>
        <taxon>Bacteria</taxon>
        <taxon>Bacillati</taxon>
        <taxon>Actinomycetota</taxon>
        <taxon>Actinomycetes</taxon>
        <taxon>Micromonosporales</taxon>
        <taxon>Micromonosporaceae</taxon>
        <taxon>Catellatospora</taxon>
    </lineage>
</organism>
<sequence length="198" mass="21376">MTRKVATPLALLVAVGVFGGLFSVTGSLLWSPLLAAVSALGVYLMLDSRTASQVRDDEYGADADRKADEVVRAAKEIRKLSRDVASPSVKHLLQQAAEFVPELLDRVRATSPNSLYSSASQLGAHLQSLLGVVRQYLDIQRNPAFYDDPAALLAGGEQAVQRFTEFTIDSLRLVNQGDLAQYQANLQTVAPPKLPQLG</sequence>
<evidence type="ECO:0000313" key="1">
    <source>
        <dbReference type="EMBL" id="MFC7240942.1"/>
    </source>
</evidence>